<feature type="domain" description="PTS EIIA type-2" evidence="5">
    <location>
        <begin position="544"/>
        <end position="691"/>
    </location>
</feature>
<dbReference type="CDD" id="cd05568">
    <property type="entry name" value="PTS_IIB_bgl_like"/>
    <property type="match status" value="1"/>
</dbReference>
<dbReference type="RefSeq" id="WP_368503358.1">
    <property type="nucleotide sequence ID" value="NZ_CP162551.1"/>
</dbReference>
<dbReference type="InterPro" id="IPR011608">
    <property type="entry name" value="PRD"/>
</dbReference>
<dbReference type="InterPro" id="IPR036390">
    <property type="entry name" value="WH_DNA-bd_sf"/>
</dbReference>
<dbReference type="InterPro" id="IPR002178">
    <property type="entry name" value="PTS_EIIA_type-2_dom"/>
</dbReference>
<accession>A0AB39BPY7</accession>
<dbReference type="GO" id="GO:0009401">
    <property type="term" value="P:phosphoenolpyruvate-dependent sugar phosphotransferase system"/>
    <property type="evidence" value="ECO:0007669"/>
    <property type="project" value="InterPro"/>
</dbReference>
<dbReference type="InterPro" id="IPR036095">
    <property type="entry name" value="PTS_EIIB-like_sf"/>
</dbReference>
<dbReference type="PANTHER" id="PTHR30185">
    <property type="entry name" value="CRYPTIC BETA-GLUCOSIDE BGL OPERON ANTITERMINATOR"/>
    <property type="match status" value="1"/>
</dbReference>
<dbReference type="InterPro" id="IPR036634">
    <property type="entry name" value="PRD_sf"/>
</dbReference>
<reference evidence="8" key="1">
    <citation type="submission" date="2024-07" db="EMBL/GenBank/DDBJ databases">
        <title>Identification and characteristics of an arsenic-resistant bacterial isolate, which belongs to a novel species.</title>
        <authorList>
            <person name="Juszczyk A."/>
            <person name="Kowalczyk A."/>
            <person name="Was K."/>
            <person name="Kosowicz W."/>
            <person name="Budzyn A."/>
            <person name="Latowski D."/>
        </authorList>
    </citation>
    <scope>NUCLEOTIDE SEQUENCE</scope>
    <source>
        <strain evidence="8">As8PL</strain>
    </source>
</reference>
<dbReference type="SUPFAM" id="SSF52794">
    <property type="entry name" value="PTS system IIB component-like"/>
    <property type="match status" value="1"/>
</dbReference>
<dbReference type="Gene3D" id="1.10.1790.10">
    <property type="entry name" value="PRD domain"/>
    <property type="match status" value="2"/>
</dbReference>
<dbReference type="PANTHER" id="PTHR30185:SF18">
    <property type="entry name" value="TRANSCRIPTIONAL REGULATOR MTLR"/>
    <property type="match status" value="1"/>
</dbReference>
<dbReference type="SUPFAM" id="SSF63520">
    <property type="entry name" value="PTS-regulatory domain, PRD"/>
    <property type="match status" value="2"/>
</dbReference>
<dbReference type="EMBL" id="CP162551">
    <property type="protein sequence ID" value="XDI35823.1"/>
    <property type="molecule type" value="Genomic_DNA"/>
</dbReference>
<dbReference type="SUPFAM" id="SSF46785">
    <property type="entry name" value="Winged helix' DNA-binding domain"/>
    <property type="match status" value="2"/>
</dbReference>
<dbReference type="GO" id="GO:0008982">
    <property type="term" value="F:protein-N(PI)-phosphohistidine-sugar phosphotransferase activity"/>
    <property type="evidence" value="ECO:0007669"/>
    <property type="project" value="InterPro"/>
</dbReference>
<dbReference type="Gene3D" id="3.40.930.10">
    <property type="entry name" value="Mannitol-specific EII, Chain A"/>
    <property type="match status" value="1"/>
</dbReference>
<feature type="domain" description="PRD" evidence="7">
    <location>
        <begin position="199"/>
        <end position="303"/>
    </location>
</feature>
<gene>
    <name evidence="8" type="ORF">AB3N04_14060</name>
</gene>
<dbReference type="Pfam" id="PF00874">
    <property type="entry name" value="PRD"/>
    <property type="match status" value="2"/>
</dbReference>
<evidence type="ECO:0000259" key="5">
    <source>
        <dbReference type="PROSITE" id="PS51094"/>
    </source>
</evidence>
<dbReference type="AlphaFoldDB" id="A0AB39BPY7"/>
<dbReference type="InterPro" id="IPR016152">
    <property type="entry name" value="PTrfase/Anion_transptr"/>
</dbReference>
<evidence type="ECO:0000259" key="6">
    <source>
        <dbReference type="PROSITE" id="PS51099"/>
    </source>
</evidence>
<dbReference type="Pfam" id="PF00359">
    <property type="entry name" value="PTS_EIIA_2"/>
    <property type="match status" value="1"/>
</dbReference>
<evidence type="ECO:0000313" key="8">
    <source>
        <dbReference type="EMBL" id="XDI35823.1"/>
    </source>
</evidence>
<evidence type="ECO:0000256" key="1">
    <source>
        <dbReference type="ARBA" id="ARBA00022679"/>
    </source>
</evidence>
<dbReference type="InterPro" id="IPR036388">
    <property type="entry name" value="WH-like_DNA-bd_sf"/>
</dbReference>
<proteinExistence type="predicted"/>
<name>A0AB39BPY7_9BACI</name>
<dbReference type="Gene3D" id="1.10.10.10">
    <property type="entry name" value="Winged helix-like DNA-binding domain superfamily/Winged helix DNA-binding domain"/>
    <property type="match status" value="2"/>
</dbReference>
<feature type="domain" description="PTS EIIB type-2" evidence="6">
    <location>
        <begin position="416"/>
        <end position="504"/>
    </location>
</feature>
<evidence type="ECO:0000256" key="4">
    <source>
        <dbReference type="ARBA" id="ARBA00023163"/>
    </source>
</evidence>
<dbReference type="InterPro" id="IPR013196">
    <property type="entry name" value="HTH_11"/>
</dbReference>
<dbReference type="InterPro" id="IPR013011">
    <property type="entry name" value="PTS_EIIB_2"/>
</dbReference>
<dbReference type="InterPro" id="IPR050661">
    <property type="entry name" value="BglG_antiterminators"/>
</dbReference>
<feature type="domain" description="PRD" evidence="7">
    <location>
        <begin position="308"/>
        <end position="413"/>
    </location>
</feature>
<keyword evidence="3" id="KW-0805">Transcription regulation</keyword>
<dbReference type="GO" id="GO:0006355">
    <property type="term" value="P:regulation of DNA-templated transcription"/>
    <property type="evidence" value="ECO:0007669"/>
    <property type="project" value="InterPro"/>
</dbReference>
<dbReference type="Gene3D" id="3.40.50.2300">
    <property type="match status" value="1"/>
</dbReference>
<dbReference type="PROSITE" id="PS51099">
    <property type="entry name" value="PTS_EIIB_TYPE_2"/>
    <property type="match status" value="1"/>
</dbReference>
<keyword evidence="2" id="KW-0677">Repeat</keyword>
<dbReference type="Pfam" id="PF08279">
    <property type="entry name" value="HTH_11"/>
    <property type="match status" value="2"/>
</dbReference>
<sequence>MYLSAREKHIIDYLLANEEGLTIKEIADKLNVSSRTIHRDIQGVEPTLHQFELRLEKQTGVGLKLIGSVEKRNKLREMVNEIKRDEYTPEERQQLLLSILLQKREPVKLFTLAKEIGVTIATISNDLNKVSDWLEAFQLEMVRKRSYGIEIQGDEPNKRRALRRLITEKVSEEELLSLLEVHRAKSELKDQTSEKLLHLIDVKIILDVLATLHELRERGESIADVSFIGLAVHLSLAVDRINRGERIEGHLNKIEKITQTKEYQVAKKLVLLLEEKFSIEIPPIEIVYVTMHLLGAKQGDEGGLLLQETSLDLAIRTKQLIDEVGEATGVTLRGDQSLLEGLVSHLKPALFRIEQGMTIYNALLPKIKKDYKELFLLLQKKVPEIFPKWEFPEEEIGFLVMHFGSSIEGAKHKRGLKAIVVCSSGIGTSKLLATRLEKEIPEIRELTHMSAFDMSQDKVSEQTIVISTVPLPSIESYFLVNPFLSKKEVDRIRHSIHTKDWVRADNSERQAEIAGQHDEVKEWLKEDALTKLESIQQISNLINSILTQFELKTWSHLLNTNAFIQQLAQYQEEKHLVENSERVAEALIEREQLGGLAIPGTQLALFHTRSDDVKVATFTVHELPEPMQMRGMDNEEYEVSRILLMLAPEIWNKQGLELMSFISASIIESDESIQRFETGDEQAIFTLLERNLKEYLITKLQK</sequence>
<keyword evidence="4" id="KW-0804">Transcription</keyword>
<dbReference type="PROSITE" id="PS51094">
    <property type="entry name" value="PTS_EIIA_TYPE_2"/>
    <property type="match status" value="1"/>
</dbReference>
<dbReference type="SUPFAM" id="SSF55804">
    <property type="entry name" value="Phoshotransferase/anion transport protein"/>
    <property type="match status" value="1"/>
</dbReference>
<evidence type="ECO:0000259" key="7">
    <source>
        <dbReference type="PROSITE" id="PS51372"/>
    </source>
</evidence>
<protein>
    <submittedName>
        <fullName evidence="8">BglG family transcription antiterminator</fullName>
    </submittedName>
</protein>
<keyword evidence="1" id="KW-0808">Transferase</keyword>
<evidence type="ECO:0000256" key="3">
    <source>
        <dbReference type="ARBA" id="ARBA00023015"/>
    </source>
</evidence>
<organism evidence="8">
    <name type="scientific">Alkalihalophilus sp. As8PL</name>
    <dbReference type="NCBI Taxonomy" id="3237103"/>
    <lineage>
        <taxon>Bacteria</taxon>
        <taxon>Bacillati</taxon>
        <taxon>Bacillota</taxon>
        <taxon>Bacilli</taxon>
        <taxon>Bacillales</taxon>
        <taxon>Bacillaceae</taxon>
        <taxon>Alkalihalophilus</taxon>
    </lineage>
</organism>
<dbReference type="PROSITE" id="PS51372">
    <property type="entry name" value="PRD_2"/>
    <property type="match status" value="2"/>
</dbReference>
<evidence type="ECO:0000256" key="2">
    <source>
        <dbReference type="ARBA" id="ARBA00022737"/>
    </source>
</evidence>